<reference evidence="2" key="1">
    <citation type="submission" date="2022-08" db="EMBL/GenBank/DDBJ databases">
        <title>Genome sequencing of akame (Lates japonicus).</title>
        <authorList>
            <person name="Hashiguchi Y."/>
            <person name="Takahashi H."/>
        </authorList>
    </citation>
    <scope>NUCLEOTIDE SEQUENCE</scope>
    <source>
        <strain evidence="2">Kochi</strain>
    </source>
</reference>
<proteinExistence type="predicted"/>
<evidence type="ECO:0000313" key="3">
    <source>
        <dbReference type="Proteomes" id="UP001279410"/>
    </source>
</evidence>
<feature type="non-terminal residue" evidence="2">
    <location>
        <position position="281"/>
    </location>
</feature>
<gene>
    <name evidence="2" type="ORF">AKAME5_002319500</name>
</gene>
<evidence type="ECO:0000256" key="1">
    <source>
        <dbReference type="SAM" id="MobiDB-lite"/>
    </source>
</evidence>
<protein>
    <submittedName>
        <fullName evidence="2">Phosphatidylserine decarboxylase proenzyme, mitochondrial isoform X1</fullName>
    </submittedName>
</protein>
<name>A0AAD3NIX8_LATJO</name>
<keyword evidence="3" id="KW-1185">Reference proteome</keyword>
<evidence type="ECO:0000313" key="2">
    <source>
        <dbReference type="EMBL" id="GLD71871.1"/>
    </source>
</evidence>
<feature type="compositionally biased region" description="Low complexity" evidence="1">
    <location>
        <begin position="135"/>
        <end position="146"/>
    </location>
</feature>
<accession>A0AAD3NIX8</accession>
<sequence length="281" mass="30501">VSVWRAQWLTCVSTIGARRAIRFPLFRLSVQHSLRPLCRPIPPCGYLAPGDYHCFHSPHRLEVELDVTSQELRITPYATVKLLHDRNYVLLPGDQVLRATVKKAVPVDGEGVALHRGRWLKPRRNRAKTALSLVSRSPPGSRTSSTANRTVAGGSWHGGSSGSARPPCNQLCVCNLGYSHGFPSGAISGHRASLRRAQEEGGRRRCSLLGTPRKEAGQVPEPAASSSGQNLFQTAWQKSVPAVQSPWQPCLGHSCENTTCRSCLLSDIIVSMATEEGGGRG</sequence>
<dbReference type="Proteomes" id="UP001279410">
    <property type="component" value="Unassembled WGS sequence"/>
</dbReference>
<dbReference type="EMBL" id="BRZM01000775">
    <property type="protein sequence ID" value="GLD71871.1"/>
    <property type="molecule type" value="Genomic_DNA"/>
</dbReference>
<comment type="caution">
    <text evidence="2">The sequence shown here is derived from an EMBL/GenBank/DDBJ whole genome shotgun (WGS) entry which is preliminary data.</text>
</comment>
<dbReference type="AlphaFoldDB" id="A0AAD3NIX8"/>
<feature type="region of interest" description="Disordered" evidence="1">
    <location>
        <begin position="130"/>
        <end position="165"/>
    </location>
</feature>
<organism evidence="2 3">
    <name type="scientific">Lates japonicus</name>
    <name type="common">Japanese lates</name>
    <dbReference type="NCBI Taxonomy" id="270547"/>
    <lineage>
        <taxon>Eukaryota</taxon>
        <taxon>Metazoa</taxon>
        <taxon>Chordata</taxon>
        <taxon>Craniata</taxon>
        <taxon>Vertebrata</taxon>
        <taxon>Euteleostomi</taxon>
        <taxon>Actinopterygii</taxon>
        <taxon>Neopterygii</taxon>
        <taxon>Teleostei</taxon>
        <taxon>Neoteleostei</taxon>
        <taxon>Acanthomorphata</taxon>
        <taxon>Carangaria</taxon>
        <taxon>Carangaria incertae sedis</taxon>
        <taxon>Centropomidae</taxon>
        <taxon>Lates</taxon>
    </lineage>
</organism>